<dbReference type="PANTHER" id="PTHR35399">
    <property type="entry name" value="SLR8030 PROTEIN"/>
    <property type="match status" value="1"/>
</dbReference>
<accession>A0A8J3UKC0</accession>
<protein>
    <recommendedName>
        <fullName evidence="5">DUF839 domain-containing protein</fullName>
    </recommendedName>
</protein>
<feature type="region of interest" description="Disordered" evidence="1">
    <location>
        <begin position="309"/>
        <end position="336"/>
    </location>
</feature>
<dbReference type="AlphaFoldDB" id="A0A8J3UKC0"/>
<name>A0A8J3UKC0_9ACTN</name>
<feature type="region of interest" description="Disordered" evidence="1">
    <location>
        <begin position="28"/>
        <end position="54"/>
    </location>
</feature>
<organism evidence="3 4">
    <name type="scientific">Planotetraspora silvatica</name>
    <dbReference type="NCBI Taxonomy" id="234614"/>
    <lineage>
        <taxon>Bacteria</taxon>
        <taxon>Bacillati</taxon>
        <taxon>Actinomycetota</taxon>
        <taxon>Actinomycetes</taxon>
        <taxon>Streptosporangiales</taxon>
        <taxon>Streptosporangiaceae</taxon>
        <taxon>Planotetraspora</taxon>
    </lineage>
</organism>
<feature type="compositionally biased region" description="Basic and acidic residues" evidence="1">
    <location>
        <begin position="326"/>
        <end position="336"/>
    </location>
</feature>
<dbReference type="RefSeq" id="WP_239094505.1">
    <property type="nucleotide sequence ID" value="NZ_BAAAKY010000005.1"/>
</dbReference>
<feature type="signal peptide" evidence="2">
    <location>
        <begin position="1"/>
        <end position="22"/>
    </location>
</feature>
<evidence type="ECO:0000313" key="4">
    <source>
        <dbReference type="Proteomes" id="UP000644610"/>
    </source>
</evidence>
<keyword evidence="2" id="KW-0732">Signal</keyword>
<dbReference type="Proteomes" id="UP000644610">
    <property type="component" value="Unassembled WGS sequence"/>
</dbReference>
<keyword evidence="4" id="KW-1185">Reference proteome</keyword>
<dbReference type="EMBL" id="BOOQ01000002">
    <property type="protein sequence ID" value="GII43874.1"/>
    <property type="molecule type" value="Genomic_DNA"/>
</dbReference>
<dbReference type="Pfam" id="PF05787">
    <property type="entry name" value="PhoX"/>
    <property type="match status" value="1"/>
</dbReference>
<evidence type="ECO:0000313" key="3">
    <source>
        <dbReference type="EMBL" id="GII43874.1"/>
    </source>
</evidence>
<evidence type="ECO:0000256" key="1">
    <source>
        <dbReference type="SAM" id="MobiDB-lite"/>
    </source>
</evidence>
<evidence type="ECO:0008006" key="5">
    <source>
        <dbReference type="Google" id="ProtNLM"/>
    </source>
</evidence>
<dbReference type="SUPFAM" id="SSF75011">
    <property type="entry name" value="3-carboxy-cis,cis-mucoante lactonizing enzyme"/>
    <property type="match status" value="1"/>
</dbReference>
<feature type="chain" id="PRO_5035256596" description="DUF839 domain-containing protein" evidence="2">
    <location>
        <begin position="23"/>
        <end position="417"/>
    </location>
</feature>
<evidence type="ECO:0000256" key="2">
    <source>
        <dbReference type="SAM" id="SignalP"/>
    </source>
</evidence>
<reference evidence="3" key="1">
    <citation type="submission" date="2021-01" db="EMBL/GenBank/DDBJ databases">
        <title>Whole genome shotgun sequence of Planotetraspora silvatica NBRC 100141.</title>
        <authorList>
            <person name="Komaki H."/>
            <person name="Tamura T."/>
        </authorList>
    </citation>
    <scope>NUCLEOTIDE SEQUENCE</scope>
    <source>
        <strain evidence="3">NBRC 100141</strain>
    </source>
</reference>
<feature type="compositionally biased region" description="Low complexity" evidence="1">
    <location>
        <begin position="28"/>
        <end position="41"/>
    </location>
</feature>
<comment type="caution">
    <text evidence="3">The sequence shown here is derived from an EMBL/GenBank/DDBJ whole genome shotgun (WGS) entry which is preliminary data.</text>
</comment>
<gene>
    <name evidence="3" type="ORF">Psi02_02980</name>
</gene>
<proteinExistence type="predicted"/>
<dbReference type="PANTHER" id="PTHR35399:SF4">
    <property type="entry name" value="MEMBRANE PROTEIN"/>
    <property type="match status" value="1"/>
</dbReference>
<sequence>MSRTFVRSRALAVLSGSLWRSACTATAPRAPRAAGPGSGSTTPEAVPGERAVPYGDLRAPDANGLALAQGFTSRVVGRSGHRVGGVTWHAAPGGGGCFPDGDGWIYVSNSAVPLLGGVSAVRFEPDGTIGSGYRILSGTDLNGAGGATPWQTWLSGETTSHGRLFECDPYGQRAAMPRLAMGQFRHEGATCDPDRGVVYLTEDEPDGCFYRFRPDDWGDLTTGTLEVMAGSPDRAAVTWKRVPNPVAMFEPVREQVAGARRFNGGEDCHYSEGFCYFTTRGDSRMWAYDAANDRITVLYDGCAEPYGPEGRIRDAAPGGTTSGPEHGTKHDMECDSEHDTVVRWGDAYVAEDEGVMEITVISPGGVAERFLRVEGHERSQITGLAFSPDGSRLYFSSQWGGEGVGGITYEVSGPFRG</sequence>
<dbReference type="InterPro" id="IPR008557">
    <property type="entry name" value="PhoX"/>
</dbReference>